<dbReference type="Proteomes" id="UP000000724">
    <property type="component" value="Contig Pc00c21"/>
</dbReference>
<proteinExistence type="predicted"/>
<feature type="region of interest" description="Disordered" evidence="1">
    <location>
        <begin position="195"/>
        <end position="249"/>
    </location>
</feature>
<sequence>MDALLWWQTERFVRLSRLYKGPALLLCIPRDSSSSITLLACSFKSSEIIYEIYLSLPESAVGSTVVKQLAVVIVATAAPRIGFDGFKNRCLFARPSPSMIFLSVSCSSLISAIHLHLSLILQIIFITSSTLLDEKLAELTMDDARLLILGTLCHNGKIDSEKLGALAGVKKTSARANYWRAKKILFALMEKEESATQATESKPEDSNAAPKARGSAKGRATKDADSPAKHHKTSAMAAPEPEFGSMYNQEEEEVLLFTIDAN</sequence>
<dbReference type="BioCyc" id="PCHR:PC21G06660-MONOMER"/>
<dbReference type="KEGG" id="pcs:N7525_007138"/>
<protein>
    <submittedName>
        <fullName evidence="2">Pc21g06660 protein</fullName>
    </submittedName>
</protein>
<dbReference type="VEuPathDB" id="FungiDB:PCH_Pc21g06660"/>
<reference evidence="2 3" key="1">
    <citation type="journal article" date="2008" name="Nat. Biotechnol.">
        <title>Genome sequencing and analysis of the filamentous fungus Penicillium chrysogenum.</title>
        <authorList>
            <person name="van den Berg M.A."/>
            <person name="Albang R."/>
            <person name="Albermann K."/>
            <person name="Badger J.H."/>
            <person name="Daran J.-M."/>
            <person name="Driessen A.J.M."/>
            <person name="Garcia-Estrada C."/>
            <person name="Fedorova N.D."/>
            <person name="Harris D.M."/>
            <person name="Heijne W.H.M."/>
            <person name="Joardar V.S."/>
            <person name="Kiel J.A.K.W."/>
            <person name="Kovalchuk A."/>
            <person name="Martin J.F."/>
            <person name="Nierman W.C."/>
            <person name="Nijland J.G."/>
            <person name="Pronk J.T."/>
            <person name="Roubos J.A."/>
            <person name="van der Klei I.J."/>
            <person name="van Peij N.N.M.E."/>
            <person name="Veenhuis M."/>
            <person name="von Doehren H."/>
            <person name="Wagner C."/>
            <person name="Wortman J.R."/>
            <person name="Bovenberg R.A.L."/>
        </authorList>
    </citation>
    <scope>NUCLEOTIDE SEQUENCE [LARGE SCALE GENOMIC DNA]</scope>
    <source>
        <strain evidence="3">ATCC 28089 / DSM 1075 / NRRL 1951 / Wisconsin 54-1255</strain>
    </source>
</reference>
<dbReference type="AlphaFoldDB" id="B6HJD0"/>
<name>B6HJD0_PENRW</name>
<evidence type="ECO:0000313" key="3">
    <source>
        <dbReference type="Proteomes" id="UP000000724"/>
    </source>
</evidence>
<keyword evidence="3" id="KW-1185">Reference proteome</keyword>
<evidence type="ECO:0000313" key="2">
    <source>
        <dbReference type="EMBL" id="CAP95563.1"/>
    </source>
</evidence>
<dbReference type="GeneID" id="8313652"/>
<dbReference type="OrthoDB" id="4363403at2759"/>
<evidence type="ECO:0000256" key="1">
    <source>
        <dbReference type="SAM" id="MobiDB-lite"/>
    </source>
</evidence>
<organism evidence="2 3">
    <name type="scientific">Penicillium rubens (strain ATCC 28089 / DSM 1075 / NRRL 1951 / Wisconsin 54-1255)</name>
    <name type="common">Penicillium chrysogenum</name>
    <dbReference type="NCBI Taxonomy" id="500485"/>
    <lineage>
        <taxon>Eukaryota</taxon>
        <taxon>Fungi</taxon>
        <taxon>Dikarya</taxon>
        <taxon>Ascomycota</taxon>
        <taxon>Pezizomycotina</taxon>
        <taxon>Eurotiomycetes</taxon>
        <taxon>Eurotiomycetidae</taxon>
        <taxon>Eurotiales</taxon>
        <taxon>Aspergillaceae</taxon>
        <taxon>Penicillium</taxon>
        <taxon>Penicillium chrysogenum species complex</taxon>
    </lineage>
</organism>
<dbReference type="EMBL" id="AM920436">
    <property type="protein sequence ID" value="CAP95563.1"/>
    <property type="molecule type" value="Genomic_DNA"/>
</dbReference>
<gene>
    <name evidence="2" type="ORF">Pc21g06660</name>
    <name evidence="2" type="ORF">PCH_Pc21g06660</name>
</gene>
<dbReference type="HOGENOM" id="CLU_1062094_0_0_1"/>
<accession>B6HJD0</accession>